<sequence length="230" mass="26547">MSNNGSLQFPYDPGGILTLVESNLFSVTSSLSFYKVFDLPTSEDSYLQKAPPRLHVNGYMVRTEQRLHMKEATYGSQLVAMDDRNIAFLRLLFVGSTYTLEDNKFPFDPGGVFYIRRKIRTAVMFFLLDIGVRISHISMERQQIYNATKPSLKGSSDQDQACRRWYFPASQSIKHSLKRRTQADLVIIKATKVRERGNATQQHCFNEKSPEQRRKCTPTSRFRLLFVLKT</sequence>
<name>A0AAE1UX39_9SOLA</name>
<evidence type="ECO:0000313" key="1">
    <source>
        <dbReference type="EMBL" id="KAK4348188.1"/>
    </source>
</evidence>
<dbReference type="AlphaFoldDB" id="A0AAE1UX39"/>
<keyword evidence="2" id="KW-1185">Reference proteome</keyword>
<dbReference type="EMBL" id="JAVYJV010000018">
    <property type="protein sequence ID" value="KAK4348188.1"/>
    <property type="molecule type" value="Genomic_DNA"/>
</dbReference>
<gene>
    <name evidence="1" type="ORF">RND71_034527</name>
</gene>
<accession>A0AAE1UX39</accession>
<reference evidence="1" key="1">
    <citation type="submission" date="2023-12" db="EMBL/GenBank/DDBJ databases">
        <title>Genome assembly of Anisodus tanguticus.</title>
        <authorList>
            <person name="Wang Y.-J."/>
        </authorList>
    </citation>
    <scope>NUCLEOTIDE SEQUENCE</scope>
    <source>
        <strain evidence="1">KB-2021</strain>
        <tissue evidence="1">Leaf</tissue>
    </source>
</reference>
<evidence type="ECO:0000313" key="2">
    <source>
        <dbReference type="Proteomes" id="UP001291623"/>
    </source>
</evidence>
<proteinExistence type="predicted"/>
<dbReference type="Proteomes" id="UP001291623">
    <property type="component" value="Unassembled WGS sequence"/>
</dbReference>
<organism evidence="1 2">
    <name type="scientific">Anisodus tanguticus</name>
    <dbReference type="NCBI Taxonomy" id="243964"/>
    <lineage>
        <taxon>Eukaryota</taxon>
        <taxon>Viridiplantae</taxon>
        <taxon>Streptophyta</taxon>
        <taxon>Embryophyta</taxon>
        <taxon>Tracheophyta</taxon>
        <taxon>Spermatophyta</taxon>
        <taxon>Magnoliopsida</taxon>
        <taxon>eudicotyledons</taxon>
        <taxon>Gunneridae</taxon>
        <taxon>Pentapetalae</taxon>
        <taxon>asterids</taxon>
        <taxon>lamiids</taxon>
        <taxon>Solanales</taxon>
        <taxon>Solanaceae</taxon>
        <taxon>Solanoideae</taxon>
        <taxon>Hyoscyameae</taxon>
        <taxon>Anisodus</taxon>
    </lineage>
</organism>
<protein>
    <submittedName>
        <fullName evidence="1">Uncharacterized protein</fullName>
    </submittedName>
</protein>
<comment type="caution">
    <text evidence="1">The sequence shown here is derived from an EMBL/GenBank/DDBJ whole genome shotgun (WGS) entry which is preliminary data.</text>
</comment>